<evidence type="ECO:0000313" key="2">
    <source>
        <dbReference type="Proteomes" id="UP000192277"/>
    </source>
</evidence>
<reference evidence="1 2" key="1">
    <citation type="submission" date="2016-04" db="EMBL/GenBank/DDBJ databases">
        <authorList>
            <person name="Chen L."/>
            <person name="Zhuang W."/>
            <person name="Wang G."/>
        </authorList>
    </citation>
    <scope>NUCLEOTIDE SEQUENCE [LARGE SCALE GENOMIC DNA]</scope>
    <source>
        <strain evidence="2">GR20</strain>
    </source>
</reference>
<dbReference type="Proteomes" id="UP000192277">
    <property type="component" value="Unassembled WGS sequence"/>
</dbReference>
<gene>
    <name evidence="1" type="ORF">A4D02_14670</name>
</gene>
<dbReference type="PROSITE" id="PS51257">
    <property type="entry name" value="PROKAR_LIPOPROTEIN"/>
    <property type="match status" value="1"/>
</dbReference>
<proteinExistence type="predicted"/>
<dbReference type="EMBL" id="LWBO01000077">
    <property type="protein sequence ID" value="OQP40171.1"/>
    <property type="molecule type" value="Genomic_DNA"/>
</dbReference>
<name>A0ABX3NMQ8_9BACT</name>
<protein>
    <recommendedName>
        <fullName evidence="3">YtkA-like domain-containing protein</fullName>
    </recommendedName>
</protein>
<accession>A0ABX3NMQ8</accession>
<evidence type="ECO:0000313" key="1">
    <source>
        <dbReference type="EMBL" id="OQP40171.1"/>
    </source>
</evidence>
<dbReference type="RefSeq" id="WP_014217945.1">
    <property type="nucleotide sequence ID" value="NZ_LWBO01000077.1"/>
</dbReference>
<sequence>MKMQLTSKKVLISTGILLAIGVTTLIGCGESTAAAEQSGDSKEAAAATEKTAEKKWTELVTFKGSGIKKSAPFHLSGGKAKVKYDFKASDNDMGLFSFYVVPEGEDVMKDGGIPDAMTDKSESTETYITKGEGNYYISVNSANGNWNLTVEEEK</sequence>
<comment type="caution">
    <text evidence="1">The sequence shown here is derived from an EMBL/GenBank/DDBJ whole genome shotgun (WGS) entry which is preliminary data.</text>
</comment>
<organism evidence="1 2">
    <name type="scientific">Niastella koreensis</name>
    <dbReference type="NCBI Taxonomy" id="354356"/>
    <lineage>
        <taxon>Bacteria</taxon>
        <taxon>Pseudomonadati</taxon>
        <taxon>Bacteroidota</taxon>
        <taxon>Chitinophagia</taxon>
        <taxon>Chitinophagales</taxon>
        <taxon>Chitinophagaceae</taxon>
        <taxon>Niastella</taxon>
    </lineage>
</organism>
<keyword evidence="2" id="KW-1185">Reference proteome</keyword>
<evidence type="ECO:0008006" key="3">
    <source>
        <dbReference type="Google" id="ProtNLM"/>
    </source>
</evidence>